<dbReference type="AlphaFoldDB" id="A0A5A9XM32"/>
<keyword evidence="2" id="KW-0732">Signal</keyword>
<keyword evidence="4" id="KW-1185">Reference proteome</keyword>
<feature type="compositionally biased region" description="Basic and acidic residues" evidence="1">
    <location>
        <begin position="52"/>
        <end position="66"/>
    </location>
</feature>
<feature type="chain" id="PRO_5022909269" evidence="2">
    <location>
        <begin position="27"/>
        <end position="232"/>
    </location>
</feature>
<feature type="signal peptide" evidence="2">
    <location>
        <begin position="1"/>
        <end position="26"/>
    </location>
</feature>
<reference evidence="3 4" key="1">
    <citation type="submission" date="2019-04" db="EMBL/GenBank/DDBJ databases">
        <title>Geobacter ruber sp. nov., ferric-reducing bacteria isolated from paddy soil.</title>
        <authorList>
            <person name="Xu Z."/>
            <person name="Masuda Y."/>
            <person name="Itoh H."/>
            <person name="Senoo K."/>
        </authorList>
    </citation>
    <scope>NUCLEOTIDE SEQUENCE [LARGE SCALE GENOMIC DNA]</scope>
    <source>
        <strain evidence="3 4">Red88</strain>
    </source>
</reference>
<accession>A0A5A9XM32</accession>
<evidence type="ECO:0000313" key="3">
    <source>
        <dbReference type="EMBL" id="KAA0894156.1"/>
    </source>
</evidence>
<dbReference type="Proteomes" id="UP000324298">
    <property type="component" value="Unassembled WGS sequence"/>
</dbReference>
<evidence type="ECO:0000256" key="2">
    <source>
        <dbReference type="SAM" id="SignalP"/>
    </source>
</evidence>
<feature type="compositionally biased region" description="Low complexity" evidence="1">
    <location>
        <begin position="25"/>
        <end position="51"/>
    </location>
</feature>
<evidence type="ECO:0000313" key="4">
    <source>
        <dbReference type="Proteomes" id="UP000324298"/>
    </source>
</evidence>
<gene>
    <name evidence="3" type="ORF">ET418_04145</name>
</gene>
<dbReference type="OrthoDB" id="5458384at2"/>
<organism evidence="3 4">
    <name type="scientific">Oryzomonas rubra</name>
    <dbReference type="NCBI Taxonomy" id="2509454"/>
    <lineage>
        <taxon>Bacteria</taxon>
        <taxon>Pseudomonadati</taxon>
        <taxon>Thermodesulfobacteriota</taxon>
        <taxon>Desulfuromonadia</taxon>
        <taxon>Geobacterales</taxon>
        <taxon>Geobacteraceae</taxon>
        <taxon>Oryzomonas</taxon>
    </lineage>
</organism>
<evidence type="ECO:0000256" key="1">
    <source>
        <dbReference type="SAM" id="MobiDB-lite"/>
    </source>
</evidence>
<proteinExistence type="predicted"/>
<name>A0A5A9XM32_9BACT</name>
<feature type="region of interest" description="Disordered" evidence="1">
    <location>
        <begin position="25"/>
        <end position="74"/>
    </location>
</feature>
<dbReference type="RefSeq" id="WP_149306313.1">
    <property type="nucleotide sequence ID" value="NZ_SRSD01000002.1"/>
</dbReference>
<dbReference type="EMBL" id="SRSD01000002">
    <property type="protein sequence ID" value="KAA0894156.1"/>
    <property type="molecule type" value="Genomic_DNA"/>
</dbReference>
<sequence>MLDTWLRRIALSPLFLLMGAAGAAGAAGAGDAPPEGAPHPGAGATAEAAAPEGHEADDTAGEREPAPEADATGAPEEYGEFTIPAEAQEMELVAEALEAFKPVAQEMGLPQEKAQLLFDRLLTQVHPRMEARRLEAWNGIVTGWADAARADREIGGERFAHNVEVAQRALNTFGTPELTAALNRFGLGNHPELIRLMVRMGNAMREDSIVLPGSRPGGGKRSVADRLYGSGE</sequence>
<feature type="region of interest" description="Disordered" evidence="1">
    <location>
        <begin position="210"/>
        <end position="232"/>
    </location>
</feature>
<comment type="caution">
    <text evidence="3">The sequence shown here is derived from an EMBL/GenBank/DDBJ whole genome shotgun (WGS) entry which is preliminary data.</text>
</comment>
<protein>
    <submittedName>
        <fullName evidence="3">Peptidase</fullName>
    </submittedName>
</protein>